<keyword evidence="3" id="KW-0813">Transport</keyword>
<name>A0A9Q4FXR2_SALAG</name>
<dbReference type="PANTHER" id="PTHR34975:SF2">
    <property type="entry name" value="SPORE GERMINATION PROTEIN A2"/>
    <property type="match status" value="1"/>
</dbReference>
<feature type="transmembrane region" description="Helical" evidence="8">
    <location>
        <begin position="221"/>
        <end position="244"/>
    </location>
</feature>
<feature type="transmembrane region" description="Helical" evidence="8">
    <location>
        <begin position="43"/>
        <end position="64"/>
    </location>
</feature>
<feature type="transmembrane region" description="Helical" evidence="8">
    <location>
        <begin position="151"/>
        <end position="170"/>
    </location>
</feature>
<evidence type="ECO:0000256" key="8">
    <source>
        <dbReference type="SAM" id="Phobius"/>
    </source>
</evidence>
<feature type="transmembrane region" description="Helical" evidence="8">
    <location>
        <begin position="190"/>
        <end position="209"/>
    </location>
</feature>
<organism evidence="9 10">
    <name type="scientific">Salipaludibacillus agaradhaerens</name>
    <name type="common">Bacillus agaradhaerens</name>
    <dbReference type="NCBI Taxonomy" id="76935"/>
    <lineage>
        <taxon>Bacteria</taxon>
        <taxon>Bacillati</taxon>
        <taxon>Bacillota</taxon>
        <taxon>Bacilli</taxon>
        <taxon>Bacillales</taxon>
        <taxon>Bacillaceae</taxon>
    </lineage>
</organism>
<protein>
    <submittedName>
        <fullName evidence="9">GerAB/ArcD/ProY family transporter</fullName>
    </submittedName>
</protein>
<evidence type="ECO:0000256" key="5">
    <source>
        <dbReference type="ARBA" id="ARBA00022692"/>
    </source>
</evidence>
<dbReference type="RefSeq" id="WP_257820359.1">
    <property type="nucleotide sequence ID" value="NZ_JABXYM010000001.1"/>
</dbReference>
<accession>A0A9Q4FXR2</accession>
<feature type="transmembrane region" description="Helical" evidence="8">
    <location>
        <begin position="336"/>
        <end position="356"/>
    </location>
</feature>
<sequence>MISHPKDKITTPQTVVFITSYNIAIGILTLPRVTVEEADSPDVWITVILGAVIAFISGIIIVKLSQQFVEKTFYQYSQDIVGNLVGKAFSMLFIIYFLTLSALEIRVLAEVTGFYLLENTPGWAMIIPMMWAGIYLISGGINPLVRLLEIIFPFTVIIFMLVLFMSYNLFEIDNLRPVLGLGVAPALKAIKTTALSYTCFESLLFLVAFMKHPGKAVKVVVIATIIPLVFYLLTVVMVIGVFSIDGVVTRVWPTIDLITSYELRGLIFERFDSLLLAVWVMQIFATFIITYFAGALGFAQVFNKNISLSIYIVLPVVYIIAMIPKDLNDIFTLGDWIGNSAIFLFGTVPLLLLIITKLKGGKVNAKI</sequence>
<reference evidence="9" key="1">
    <citation type="submission" date="2020-06" db="EMBL/GenBank/DDBJ databases">
        <title>Insight into the genomes of haloalkaliphilic bacilli from Kenyan soda lakes.</title>
        <authorList>
            <person name="Mwirichia R."/>
            <person name="Villamizar G.C."/>
            <person name="Poehlein A."/>
            <person name="Mugweru J."/>
            <person name="Kipnyargis A."/>
            <person name="Kiplimo D."/>
            <person name="Orwa P."/>
            <person name="Daniel R."/>
        </authorList>
    </citation>
    <scope>NUCLEOTIDE SEQUENCE</scope>
    <source>
        <strain evidence="9">B1096_S55</strain>
    </source>
</reference>
<feature type="transmembrane region" description="Helical" evidence="8">
    <location>
        <begin position="123"/>
        <end position="144"/>
    </location>
</feature>
<evidence type="ECO:0000256" key="2">
    <source>
        <dbReference type="ARBA" id="ARBA00007998"/>
    </source>
</evidence>
<evidence type="ECO:0000256" key="1">
    <source>
        <dbReference type="ARBA" id="ARBA00004141"/>
    </source>
</evidence>
<keyword evidence="5 8" id="KW-0812">Transmembrane</keyword>
<feature type="transmembrane region" description="Helical" evidence="8">
    <location>
        <begin position="306"/>
        <end position="324"/>
    </location>
</feature>
<evidence type="ECO:0000313" key="10">
    <source>
        <dbReference type="Proteomes" id="UP001057753"/>
    </source>
</evidence>
<feature type="transmembrane region" description="Helical" evidence="8">
    <location>
        <begin position="12"/>
        <end position="31"/>
    </location>
</feature>
<gene>
    <name evidence="9" type="ORF">HXA33_03480</name>
</gene>
<keyword evidence="10" id="KW-1185">Reference proteome</keyword>
<evidence type="ECO:0000256" key="6">
    <source>
        <dbReference type="ARBA" id="ARBA00022989"/>
    </source>
</evidence>
<dbReference type="Proteomes" id="UP001057753">
    <property type="component" value="Unassembled WGS sequence"/>
</dbReference>
<keyword evidence="6 8" id="KW-1133">Transmembrane helix</keyword>
<dbReference type="PANTHER" id="PTHR34975">
    <property type="entry name" value="SPORE GERMINATION PROTEIN A2"/>
    <property type="match status" value="1"/>
</dbReference>
<feature type="transmembrane region" description="Helical" evidence="8">
    <location>
        <begin position="274"/>
        <end position="299"/>
    </location>
</feature>
<keyword evidence="4" id="KW-0309">Germination</keyword>
<dbReference type="NCBIfam" id="TIGR00912">
    <property type="entry name" value="2A0309"/>
    <property type="match status" value="1"/>
</dbReference>
<evidence type="ECO:0000256" key="3">
    <source>
        <dbReference type="ARBA" id="ARBA00022448"/>
    </source>
</evidence>
<evidence type="ECO:0000256" key="7">
    <source>
        <dbReference type="ARBA" id="ARBA00023136"/>
    </source>
</evidence>
<evidence type="ECO:0000256" key="4">
    <source>
        <dbReference type="ARBA" id="ARBA00022544"/>
    </source>
</evidence>
<feature type="transmembrane region" description="Helical" evidence="8">
    <location>
        <begin position="84"/>
        <end position="103"/>
    </location>
</feature>
<comment type="caution">
    <text evidence="9">The sequence shown here is derived from an EMBL/GenBank/DDBJ whole genome shotgun (WGS) entry which is preliminary data.</text>
</comment>
<dbReference type="Pfam" id="PF03845">
    <property type="entry name" value="Spore_permease"/>
    <property type="match status" value="1"/>
</dbReference>
<comment type="subcellular location">
    <subcellularLocation>
        <location evidence="1">Membrane</location>
        <topology evidence="1">Multi-pass membrane protein</topology>
    </subcellularLocation>
</comment>
<evidence type="ECO:0000313" key="9">
    <source>
        <dbReference type="EMBL" id="MCR6095596.1"/>
    </source>
</evidence>
<dbReference type="EMBL" id="JABXYM010000001">
    <property type="protein sequence ID" value="MCR6095596.1"/>
    <property type="molecule type" value="Genomic_DNA"/>
</dbReference>
<dbReference type="InterPro" id="IPR004761">
    <property type="entry name" value="Spore_GerAB"/>
</dbReference>
<dbReference type="AlphaFoldDB" id="A0A9Q4FXR2"/>
<dbReference type="GO" id="GO:0016020">
    <property type="term" value="C:membrane"/>
    <property type="evidence" value="ECO:0007669"/>
    <property type="project" value="UniProtKB-SubCell"/>
</dbReference>
<proteinExistence type="inferred from homology"/>
<comment type="similarity">
    <text evidence="2">Belongs to the amino acid-polyamine-organocation (APC) superfamily. Spore germination protein (SGP) (TC 2.A.3.9) family.</text>
</comment>
<dbReference type="GO" id="GO:0009847">
    <property type="term" value="P:spore germination"/>
    <property type="evidence" value="ECO:0007669"/>
    <property type="project" value="InterPro"/>
</dbReference>
<keyword evidence="7 8" id="KW-0472">Membrane</keyword>